<dbReference type="STRING" id="1802613.A2V54_02955"/>
<dbReference type="Gene3D" id="3.30.1310.10">
    <property type="entry name" value="Nucleoid-associated protein YbaB-like domain"/>
    <property type="match status" value="1"/>
</dbReference>
<protein>
    <recommendedName>
        <fullName evidence="3">Nucleoid-associated protein, YbaB/EbfC family</fullName>
    </recommendedName>
</protein>
<accession>A0A1F4UHC1</accession>
<comment type="caution">
    <text evidence="1">The sequence shown here is derived from an EMBL/GenBank/DDBJ whole genome shotgun (WGS) entry which is preliminary data.</text>
</comment>
<dbReference type="SUPFAM" id="SSF82607">
    <property type="entry name" value="YbaB-like"/>
    <property type="match status" value="1"/>
</dbReference>
<organism evidence="1 2">
    <name type="scientific">candidate division WWE3 bacterium RBG_19FT_COMBO_53_11</name>
    <dbReference type="NCBI Taxonomy" id="1802613"/>
    <lineage>
        <taxon>Bacteria</taxon>
        <taxon>Katanobacteria</taxon>
    </lineage>
</organism>
<gene>
    <name evidence="1" type="ORF">A2V54_02955</name>
</gene>
<sequence>MFEQMKQLNDLRKQGQKLKSEMEQIVVEVSEGDVRIKIRGDQEIEEVIVNGESRDDLKKAFNKAVKESQKEVSKKLSGMLMDMKVPGL</sequence>
<proteinExistence type="predicted"/>
<evidence type="ECO:0000313" key="2">
    <source>
        <dbReference type="Proteomes" id="UP000176583"/>
    </source>
</evidence>
<evidence type="ECO:0008006" key="3">
    <source>
        <dbReference type="Google" id="ProtNLM"/>
    </source>
</evidence>
<dbReference type="Pfam" id="PF02575">
    <property type="entry name" value="YbaB_DNA_bd"/>
    <property type="match status" value="1"/>
</dbReference>
<dbReference type="EMBL" id="MEUW01000021">
    <property type="protein sequence ID" value="OGC44317.1"/>
    <property type="molecule type" value="Genomic_DNA"/>
</dbReference>
<dbReference type="GO" id="GO:0003677">
    <property type="term" value="F:DNA binding"/>
    <property type="evidence" value="ECO:0007669"/>
    <property type="project" value="InterPro"/>
</dbReference>
<dbReference type="AlphaFoldDB" id="A0A1F4UHC1"/>
<evidence type="ECO:0000313" key="1">
    <source>
        <dbReference type="EMBL" id="OGC44317.1"/>
    </source>
</evidence>
<dbReference type="InterPro" id="IPR004401">
    <property type="entry name" value="YbaB/EbfC"/>
</dbReference>
<name>A0A1F4UHC1_UNCKA</name>
<reference evidence="1 2" key="1">
    <citation type="journal article" date="2016" name="Nat. Commun.">
        <title>Thousands of microbial genomes shed light on interconnected biogeochemical processes in an aquifer system.</title>
        <authorList>
            <person name="Anantharaman K."/>
            <person name="Brown C.T."/>
            <person name="Hug L.A."/>
            <person name="Sharon I."/>
            <person name="Castelle C.J."/>
            <person name="Probst A.J."/>
            <person name="Thomas B.C."/>
            <person name="Singh A."/>
            <person name="Wilkins M.J."/>
            <person name="Karaoz U."/>
            <person name="Brodie E.L."/>
            <person name="Williams K.H."/>
            <person name="Hubbard S.S."/>
            <person name="Banfield J.F."/>
        </authorList>
    </citation>
    <scope>NUCLEOTIDE SEQUENCE [LARGE SCALE GENOMIC DNA]</scope>
</reference>
<dbReference type="Proteomes" id="UP000176583">
    <property type="component" value="Unassembled WGS sequence"/>
</dbReference>
<dbReference type="InterPro" id="IPR036894">
    <property type="entry name" value="YbaB-like_sf"/>
</dbReference>